<organism evidence="3 4">
    <name type="scientific">Glomus cerebriforme</name>
    <dbReference type="NCBI Taxonomy" id="658196"/>
    <lineage>
        <taxon>Eukaryota</taxon>
        <taxon>Fungi</taxon>
        <taxon>Fungi incertae sedis</taxon>
        <taxon>Mucoromycota</taxon>
        <taxon>Glomeromycotina</taxon>
        <taxon>Glomeromycetes</taxon>
        <taxon>Glomerales</taxon>
        <taxon>Glomeraceae</taxon>
        <taxon>Glomus</taxon>
    </lineage>
</organism>
<keyword evidence="2" id="KW-0472">Membrane</keyword>
<reference evidence="3 4" key="1">
    <citation type="submission" date="2018-06" db="EMBL/GenBank/DDBJ databases">
        <title>Comparative genomics reveals the genomic features of Rhizophagus irregularis, R. cerebriforme, R. diaphanum and Gigaspora rosea, and their symbiotic lifestyle signature.</title>
        <authorList>
            <person name="Morin E."/>
            <person name="San Clemente H."/>
            <person name="Chen E.C.H."/>
            <person name="De La Providencia I."/>
            <person name="Hainaut M."/>
            <person name="Kuo A."/>
            <person name="Kohler A."/>
            <person name="Murat C."/>
            <person name="Tang N."/>
            <person name="Roy S."/>
            <person name="Loubradou J."/>
            <person name="Henrissat B."/>
            <person name="Grigoriev I.V."/>
            <person name="Corradi N."/>
            <person name="Roux C."/>
            <person name="Martin F.M."/>
        </authorList>
    </citation>
    <scope>NUCLEOTIDE SEQUENCE [LARGE SCALE GENOMIC DNA]</scope>
    <source>
        <strain evidence="3 4">DAOM 227022</strain>
    </source>
</reference>
<feature type="compositionally biased region" description="Acidic residues" evidence="1">
    <location>
        <begin position="286"/>
        <end position="301"/>
    </location>
</feature>
<evidence type="ECO:0000313" key="3">
    <source>
        <dbReference type="EMBL" id="RIA82575.1"/>
    </source>
</evidence>
<feature type="transmembrane region" description="Helical" evidence="2">
    <location>
        <begin position="55"/>
        <end position="75"/>
    </location>
</feature>
<sequence length="370" mass="43244">MKTSQKSYMGNQHSSGSIFSSIDQGQFLVKILIYYYVFTSVIVRADDAYNPDQDAFNFVMTTFIPFITLYGLYLIKRQKTKRNEKIVKNEIDKSLVYFEGILTDMGTVIACFIVPLIGFGFAEIPINNHRVFIYGSCSSLFACASLITYFWLIEIFAHKSFKHLRDRGHLLQYNILLTIPFAIMDIFYIIFAFSVDNLNIKIIVFTYYGISLICKTIAKIKFGHDRIKFLKYVTLLSLLAYLVFTCYLSAVFLSTNFYQTQFILLIVTLAIFRIFYYFDEDDEDEEDEEDEDKNENGDSEDDRGNNYVDDDEETGNTNKDEKRCLTHGYINFLMSFKRGDERRKYKFRPTLFIWIACIVIPFTVFIPVLL</sequence>
<feature type="transmembrane region" description="Helical" evidence="2">
    <location>
        <begin position="258"/>
        <end position="278"/>
    </location>
</feature>
<keyword evidence="2" id="KW-1133">Transmembrane helix</keyword>
<dbReference type="Proteomes" id="UP000265703">
    <property type="component" value="Unassembled WGS sequence"/>
</dbReference>
<dbReference type="EMBL" id="QKYT01000652">
    <property type="protein sequence ID" value="RIA82575.1"/>
    <property type="molecule type" value="Genomic_DNA"/>
</dbReference>
<feature type="transmembrane region" description="Helical" evidence="2">
    <location>
        <begin position="96"/>
        <end position="119"/>
    </location>
</feature>
<keyword evidence="2" id="KW-0812">Transmembrane</keyword>
<keyword evidence="4" id="KW-1185">Reference proteome</keyword>
<dbReference type="InterPro" id="IPR036259">
    <property type="entry name" value="MFS_trans_sf"/>
</dbReference>
<feature type="transmembrane region" description="Helical" evidence="2">
    <location>
        <begin position="351"/>
        <end position="369"/>
    </location>
</feature>
<protein>
    <submittedName>
        <fullName evidence="3">Uncharacterized protein</fullName>
    </submittedName>
</protein>
<accession>A0A397SEB4</accession>
<comment type="caution">
    <text evidence="3">The sequence shown here is derived from an EMBL/GenBank/DDBJ whole genome shotgun (WGS) entry which is preliminary data.</text>
</comment>
<feature type="region of interest" description="Disordered" evidence="1">
    <location>
        <begin position="286"/>
        <end position="320"/>
    </location>
</feature>
<feature type="transmembrane region" description="Helical" evidence="2">
    <location>
        <begin position="131"/>
        <end position="152"/>
    </location>
</feature>
<proteinExistence type="predicted"/>
<evidence type="ECO:0000313" key="4">
    <source>
        <dbReference type="Proteomes" id="UP000265703"/>
    </source>
</evidence>
<evidence type="ECO:0000256" key="2">
    <source>
        <dbReference type="SAM" id="Phobius"/>
    </source>
</evidence>
<name>A0A397SEB4_9GLOM</name>
<feature type="transmembrane region" description="Helical" evidence="2">
    <location>
        <begin position="230"/>
        <end position="252"/>
    </location>
</feature>
<feature type="transmembrane region" description="Helical" evidence="2">
    <location>
        <begin position="173"/>
        <end position="194"/>
    </location>
</feature>
<feature type="transmembrane region" description="Helical" evidence="2">
    <location>
        <begin position="27"/>
        <end position="43"/>
    </location>
</feature>
<dbReference type="AlphaFoldDB" id="A0A397SEB4"/>
<gene>
    <name evidence="3" type="ORF">C1645_835145</name>
</gene>
<dbReference type="OrthoDB" id="10363269at2759"/>
<evidence type="ECO:0000256" key="1">
    <source>
        <dbReference type="SAM" id="MobiDB-lite"/>
    </source>
</evidence>
<dbReference type="SUPFAM" id="SSF103473">
    <property type="entry name" value="MFS general substrate transporter"/>
    <property type="match status" value="1"/>
</dbReference>
<feature type="transmembrane region" description="Helical" evidence="2">
    <location>
        <begin position="200"/>
        <end position="218"/>
    </location>
</feature>